<name>A0A7R8CXR9_LEPSM</name>
<dbReference type="GO" id="GO:0140999">
    <property type="term" value="F:histone H3K4 trimethyltransferase activity"/>
    <property type="evidence" value="ECO:0007669"/>
    <property type="project" value="UniProtKB-EC"/>
</dbReference>
<dbReference type="EC" id="2.1.1.357" evidence="1"/>
<protein>
    <submittedName>
        <fullName evidence="1">SMYD</fullName>
        <ecNumber evidence="1">2.1.1.354</ecNumber>
        <ecNumber evidence="1">2.1.1.357</ecNumber>
    </submittedName>
</protein>
<gene>
    <name evidence="1" type="ORF">LSAA_9517</name>
</gene>
<dbReference type="PANTHER" id="PTHR46455:SF5">
    <property type="entry name" value="SET AND MYND DOMAIN CONTAINING, ARTHROPOD-SPECIFIC, MEMBER 4, ISOFORM A"/>
    <property type="match status" value="1"/>
</dbReference>
<dbReference type="PANTHER" id="PTHR46455">
    <property type="entry name" value="SET AND MYND DOMAIN CONTAINING, ARTHROPOD-SPECIFIC, MEMBER 4, ISOFORM A"/>
    <property type="match status" value="1"/>
</dbReference>
<organism evidence="1 2">
    <name type="scientific">Lepeophtheirus salmonis</name>
    <name type="common">Salmon louse</name>
    <name type="synonym">Caligus salmonis</name>
    <dbReference type="NCBI Taxonomy" id="72036"/>
    <lineage>
        <taxon>Eukaryota</taxon>
        <taxon>Metazoa</taxon>
        <taxon>Ecdysozoa</taxon>
        <taxon>Arthropoda</taxon>
        <taxon>Crustacea</taxon>
        <taxon>Multicrustacea</taxon>
        <taxon>Hexanauplia</taxon>
        <taxon>Copepoda</taxon>
        <taxon>Siphonostomatoida</taxon>
        <taxon>Caligidae</taxon>
        <taxon>Lepeophtheirus</taxon>
    </lineage>
</organism>
<dbReference type="Gene3D" id="2.170.270.10">
    <property type="entry name" value="SET domain"/>
    <property type="match status" value="1"/>
</dbReference>
<dbReference type="GO" id="GO:0140954">
    <property type="term" value="F:histone H3K36 dimethyltransferase activity"/>
    <property type="evidence" value="ECO:0007669"/>
    <property type="project" value="UniProtKB-EC"/>
</dbReference>
<keyword evidence="1" id="KW-0489">Methyltransferase</keyword>
<dbReference type="InterPro" id="IPR046341">
    <property type="entry name" value="SET_dom_sf"/>
</dbReference>
<dbReference type="SUPFAM" id="SSF82199">
    <property type="entry name" value="SET domain"/>
    <property type="match status" value="1"/>
</dbReference>
<reference evidence="1" key="1">
    <citation type="submission" date="2021-02" db="EMBL/GenBank/DDBJ databases">
        <authorList>
            <person name="Bekaert M."/>
        </authorList>
    </citation>
    <scope>NUCLEOTIDE SEQUENCE</scope>
    <source>
        <strain evidence="1">IoA-00</strain>
    </source>
</reference>
<accession>A0A7R8CXR9</accession>
<dbReference type="AlphaFoldDB" id="A0A7R8CXR9"/>
<sequence length="604" mass="69349">MIPAVSSLKYNSYIEVFGGRKVPTIGSVCLPVSLNGDKELKLNFICTNIGQPILGFRSCLDLDLIRLNNSAPLCSTVKGKHSEIDVLNSEFSGIFKGSPGQTVNFIKATVHVCEDACPLYIRARVLECNQKCGAWSCSSAHLKLHAYDKYCYPFKMVRKNGFGQSLVTTRDVEPMELILRDHHRPISAKIGFCISCHKKIEKEYPCSRCKVPYFCSPSCHTHILHSMSECKLLSEASPVYEDQNKFYESLMPLRALLQRDLYPNSWSRLQRLEDHSDKRKLEKETLKYFEENVESYIINDLKLNNLFSKQEIHRVLGLIRINGIQTTEYRAIYPTMALINNSCVSNSRCIHDDDNNMIIRAQIFLKEGTEIKIGYHSLFTGIIGRKYHFNKTWFFDCDCMRCNDPTECGSDLNALVCPKEDGGLLRPFDWKCDVCKEAVYSTKDVWDFEMELLKKLTKTESKLNKCCELIEFYESILSSKSSQLFASSHYLMMKIKSNLISLYGNGPKYYYSQMSNDLIKKKIEYCTEFINVMMKVDPGDTDWKTATEFEKLQAEAFLVQTKLDDMNEKDKIYMLLEGGVNRVISMPLTDFISGIKRFLILANE</sequence>
<dbReference type="EC" id="2.1.1.354" evidence="1"/>
<dbReference type="CDD" id="cd20071">
    <property type="entry name" value="SET_SMYD"/>
    <property type="match status" value="1"/>
</dbReference>
<dbReference type="EMBL" id="HG994584">
    <property type="protein sequence ID" value="CAF2935156.1"/>
    <property type="molecule type" value="Genomic_DNA"/>
</dbReference>
<dbReference type="Gene3D" id="1.10.220.160">
    <property type="match status" value="1"/>
</dbReference>
<evidence type="ECO:0000313" key="2">
    <source>
        <dbReference type="Proteomes" id="UP000675881"/>
    </source>
</evidence>
<dbReference type="OrthoDB" id="6374143at2759"/>
<dbReference type="Gene3D" id="6.10.140.2220">
    <property type="match status" value="1"/>
</dbReference>
<dbReference type="InterPro" id="IPR053010">
    <property type="entry name" value="SET_SmydA-8"/>
</dbReference>
<proteinExistence type="predicted"/>
<keyword evidence="1" id="KW-0808">Transferase</keyword>
<evidence type="ECO:0000313" key="1">
    <source>
        <dbReference type="EMBL" id="CAF2935156.1"/>
    </source>
</evidence>
<keyword evidence="2" id="KW-1185">Reference proteome</keyword>
<dbReference type="GO" id="GO:0032259">
    <property type="term" value="P:methylation"/>
    <property type="evidence" value="ECO:0007669"/>
    <property type="project" value="UniProtKB-KW"/>
</dbReference>
<dbReference type="Proteomes" id="UP000675881">
    <property type="component" value="Chromosome 5"/>
</dbReference>